<evidence type="ECO:0000313" key="2">
    <source>
        <dbReference type="Proteomes" id="UP000016932"/>
    </source>
</evidence>
<dbReference type="KEGG" id="pfj:MYCFIDRAFT_198616"/>
<dbReference type="VEuPathDB" id="FungiDB:MYCFIDRAFT_198616"/>
<evidence type="ECO:0000313" key="1">
    <source>
        <dbReference type="EMBL" id="EME80368.1"/>
    </source>
</evidence>
<dbReference type="Proteomes" id="UP000016932">
    <property type="component" value="Unassembled WGS sequence"/>
</dbReference>
<reference evidence="1 2" key="1">
    <citation type="journal article" date="2012" name="PLoS Pathog.">
        <title>Diverse lifestyles and strategies of plant pathogenesis encoded in the genomes of eighteen Dothideomycetes fungi.</title>
        <authorList>
            <person name="Ohm R.A."/>
            <person name="Feau N."/>
            <person name="Henrissat B."/>
            <person name="Schoch C.L."/>
            <person name="Horwitz B.A."/>
            <person name="Barry K.W."/>
            <person name="Condon B.J."/>
            <person name="Copeland A.C."/>
            <person name="Dhillon B."/>
            <person name="Glaser F."/>
            <person name="Hesse C.N."/>
            <person name="Kosti I."/>
            <person name="LaButti K."/>
            <person name="Lindquist E.A."/>
            <person name="Lucas S."/>
            <person name="Salamov A.A."/>
            <person name="Bradshaw R.E."/>
            <person name="Ciuffetti L."/>
            <person name="Hamelin R.C."/>
            <person name="Kema G.H.J."/>
            <person name="Lawrence C."/>
            <person name="Scott J.A."/>
            <person name="Spatafora J.W."/>
            <person name="Turgeon B.G."/>
            <person name="de Wit P.J.G.M."/>
            <person name="Zhong S."/>
            <person name="Goodwin S.B."/>
            <person name="Grigoriev I.V."/>
        </authorList>
    </citation>
    <scope>NUCLEOTIDE SEQUENCE [LARGE SCALE GENOMIC DNA]</scope>
    <source>
        <strain evidence="1 2">CIRAD86</strain>
    </source>
</reference>
<accession>M3ATA5</accession>
<dbReference type="EMBL" id="KB446561">
    <property type="protein sequence ID" value="EME80368.1"/>
    <property type="molecule type" value="Genomic_DNA"/>
</dbReference>
<dbReference type="RefSeq" id="XP_007929328.1">
    <property type="nucleotide sequence ID" value="XM_007931137.1"/>
</dbReference>
<keyword evidence="2" id="KW-1185">Reference proteome</keyword>
<proteinExistence type="predicted"/>
<organism evidence="1 2">
    <name type="scientific">Pseudocercospora fijiensis (strain CIRAD86)</name>
    <name type="common">Black leaf streak disease fungus</name>
    <name type="synonym">Mycosphaerella fijiensis</name>
    <dbReference type="NCBI Taxonomy" id="383855"/>
    <lineage>
        <taxon>Eukaryota</taxon>
        <taxon>Fungi</taxon>
        <taxon>Dikarya</taxon>
        <taxon>Ascomycota</taxon>
        <taxon>Pezizomycotina</taxon>
        <taxon>Dothideomycetes</taxon>
        <taxon>Dothideomycetidae</taxon>
        <taxon>Mycosphaerellales</taxon>
        <taxon>Mycosphaerellaceae</taxon>
        <taxon>Pseudocercospora</taxon>
    </lineage>
</organism>
<dbReference type="GeneID" id="19335739"/>
<dbReference type="AlphaFoldDB" id="M3ATA5"/>
<gene>
    <name evidence="1" type="ORF">MYCFIDRAFT_198616</name>
</gene>
<name>M3ATA5_PSEFD</name>
<sequence length="119" mass="13143">MSPFRDCASRELFAIPSPSKARRLKRWAHDALSVPWGNTNCPPSALVLHTYLSGPNANFHGICCYAVLRLEIQWQRGFEQGIAFLGANGCQVAYTLCGSFKNRIVASAARVVDYNLIQA</sequence>
<dbReference type="HOGENOM" id="CLU_2062512_0_0_1"/>
<protein>
    <submittedName>
        <fullName evidence="1">Uncharacterized protein</fullName>
    </submittedName>
</protein>